<evidence type="ECO:0000313" key="1">
    <source>
        <dbReference type="EMBL" id="SHF36001.1"/>
    </source>
</evidence>
<gene>
    <name evidence="1" type="ORF">SAMN02745208_01856</name>
</gene>
<dbReference type="AlphaFoldDB" id="A0A8B4BUN1"/>
<sequence length="42" mass="4992">MLDQFRERICAEIFPLSEENRIPVESLQSQSESWRVAVVLVW</sequence>
<dbReference type="EMBL" id="FQUB01000035">
    <property type="protein sequence ID" value="SHF36001.1"/>
    <property type="molecule type" value="Genomic_DNA"/>
</dbReference>
<evidence type="ECO:0000313" key="2">
    <source>
        <dbReference type="Proteomes" id="UP000184029"/>
    </source>
</evidence>
<protein>
    <submittedName>
        <fullName evidence="1">Uncharacterized protein</fullName>
    </submittedName>
</protein>
<organism evidence="1 2">
    <name type="scientific">Heyndrickxia coagulans DSM 1 = ATCC 7050</name>
    <dbReference type="NCBI Taxonomy" id="1121088"/>
    <lineage>
        <taxon>Bacteria</taxon>
        <taxon>Bacillati</taxon>
        <taxon>Bacillota</taxon>
        <taxon>Bacilli</taxon>
        <taxon>Bacillales</taxon>
        <taxon>Bacillaceae</taxon>
        <taxon>Heyndrickxia</taxon>
    </lineage>
</organism>
<name>A0A8B4BUN1_HEYCO</name>
<accession>A0A8B4BUN1</accession>
<comment type="caution">
    <text evidence="1">The sequence shown here is derived from an EMBL/GenBank/DDBJ whole genome shotgun (WGS) entry which is preliminary data.</text>
</comment>
<reference evidence="1 2" key="1">
    <citation type="submission" date="2016-11" db="EMBL/GenBank/DDBJ databases">
        <authorList>
            <person name="Varghese N."/>
            <person name="Submissions S."/>
        </authorList>
    </citation>
    <scope>NUCLEOTIDE SEQUENCE [LARGE SCALE GENOMIC DNA]</scope>
    <source>
        <strain evidence="1 2">DSM 1</strain>
    </source>
</reference>
<dbReference type="KEGG" id="bcoa:BF29_2732"/>
<proteinExistence type="predicted"/>
<dbReference type="Proteomes" id="UP000184029">
    <property type="component" value="Unassembled WGS sequence"/>
</dbReference>